<dbReference type="GO" id="GO:0016121">
    <property type="term" value="P:carotene catabolic process"/>
    <property type="evidence" value="ECO:0007669"/>
    <property type="project" value="TreeGrafter"/>
</dbReference>
<name>A0A556B069_9BURK</name>
<dbReference type="RefSeq" id="WP_143946472.1">
    <property type="nucleotide sequence ID" value="NZ_BAABMB010000001.1"/>
</dbReference>
<feature type="binding site" evidence="5">
    <location>
        <position position="483"/>
    </location>
    <ligand>
        <name>Fe cation</name>
        <dbReference type="ChEBI" id="CHEBI:24875"/>
        <note>catalytic</note>
    </ligand>
</feature>
<accession>A0A556B069</accession>
<dbReference type="PANTHER" id="PTHR10543:SF89">
    <property type="entry name" value="CAROTENOID 9,10(9',10')-CLEAVAGE DIOXYGENASE 1"/>
    <property type="match status" value="1"/>
</dbReference>
<keyword evidence="3" id="KW-0560">Oxidoreductase</keyword>
<dbReference type="AlphaFoldDB" id="A0A556B069"/>
<comment type="cofactor">
    <cofactor evidence="5">
        <name>Fe(2+)</name>
        <dbReference type="ChEBI" id="CHEBI:29033"/>
    </cofactor>
    <text evidence="5">Binds 1 Fe(2+) ion per subunit.</text>
</comment>
<evidence type="ECO:0000256" key="3">
    <source>
        <dbReference type="ARBA" id="ARBA00023002"/>
    </source>
</evidence>
<evidence type="ECO:0000256" key="1">
    <source>
        <dbReference type="ARBA" id="ARBA00006787"/>
    </source>
</evidence>
<dbReference type="GO" id="GO:0010436">
    <property type="term" value="F:carotenoid dioxygenase activity"/>
    <property type="evidence" value="ECO:0007669"/>
    <property type="project" value="TreeGrafter"/>
</dbReference>
<evidence type="ECO:0000256" key="4">
    <source>
        <dbReference type="ARBA" id="ARBA00023004"/>
    </source>
</evidence>
<dbReference type="PANTHER" id="PTHR10543">
    <property type="entry name" value="BETA-CAROTENE DIOXYGENASE"/>
    <property type="match status" value="1"/>
</dbReference>
<dbReference type="EMBL" id="VLTJ01000004">
    <property type="protein sequence ID" value="TSH98566.1"/>
    <property type="molecule type" value="Genomic_DNA"/>
</dbReference>
<evidence type="ECO:0000313" key="7">
    <source>
        <dbReference type="Proteomes" id="UP000318405"/>
    </source>
</evidence>
<dbReference type="Pfam" id="PF03055">
    <property type="entry name" value="RPE65"/>
    <property type="match status" value="1"/>
</dbReference>
<evidence type="ECO:0000256" key="5">
    <source>
        <dbReference type="PIRSR" id="PIRSR604294-1"/>
    </source>
</evidence>
<evidence type="ECO:0000313" key="6">
    <source>
        <dbReference type="EMBL" id="TSH98566.1"/>
    </source>
</evidence>
<gene>
    <name evidence="6" type="ORF">FOZ76_02100</name>
</gene>
<sequence length="503" mass="57304">MIEIKRSIPIRLAPDNDHPFLQGPFRPNGDEYVADTDDMQVIGEIPKDLAGIYVRNTHNQVHESIGIYHPFDGDGMLHAVHFENGRATYRNRFVETTGFLAEQAAGKSLWPGLLAPQHYTRRGWGAIGAMKDNAGTDILCHAGRLIASMSQGSEPWRLDPVTLETLGPDAAWARAVPDGVSSHYKVDPLTGEMMFFNYPERWPHMHYGIIDRDNRLVHYEPIELPGPRWPHDLGITQHYSILHDLPFFFDPEGLKHGQRKLEFHRDVPARFGILPRHGTNADVRWFEGTPCHILHLANCYEDGDEVVMDGCIMPNPHKPAVGQDDGSRQAAYGRIRAHLDKHNNPTLMYRWRFNLKTGQTREEQIDDEITEFPVVSNDYVGRPYRYSYNVLYEKGEWLFRGLKRYDLQTGATQRYEYGPGRYGSEPQMARRLGARAEDDGYLLTFVTDMREDRSECLVLDASDIGRGPLARIVLPHRISAGTHACWVEHDRIAGEARDAAYLA</sequence>
<keyword evidence="7" id="KW-1185">Reference proteome</keyword>
<feature type="binding site" evidence="5">
    <location>
        <position position="231"/>
    </location>
    <ligand>
        <name>Fe cation</name>
        <dbReference type="ChEBI" id="CHEBI:24875"/>
        <note>catalytic</note>
    </ligand>
</feature>
<dbReference type="OrthoDB" id="6636843at2"/>
<comment type="similarity">
    <text evidence="1">Belongs to the carotenoid oxygenase family.</text>
</comment>
<feature type="binding site" evidence="5">
    <location>
        <position position="295"/>
    </location>
    <ligand>
        <name>Fe cation</name>
        <dbReference type="ChEBI" id="CHEBI:24875"/>
        <note>catalytic</note>
    </ligand>
</feature>
<keyword evidence="2 5" id="KW-0479">Metal-binding</keyword>
<proteinExistence type="inferred from homology"/>
<protein>
    <submittedName>
        <fullName evidence="6">Carotenoid oxygenase</fullName>
    </submittedName>
</protein>
<feature type="binding site" evidence="5">
    <location>
        <position position="183"/>
    </location>
    <ligand>
        <name>Fe cation</name>
        <dbReference type="ChEBI" id="CHEBI:24875"/>
        <note>catalytic</note>
    </ligand>
</feature>
<organism evidence="6 7">
    <name type="scientific">Verticiella sediminum</name>
    <dbReference type="NCBI Taxonomy" id="1247510"/>
    <lineage>
        <taxon>Bacteria</taxon>
        <taxon>Pseudomonadati</taxon>
        <taxon>Pseudomonadota</taxon>
        <taxon>Betaproteobacteria</taxon>
        <taxon>Burkholderiales</taxon>
        <taxon>Alcaligenaceae</taxon>
        <taxon>Verticiella</taxon>
    </lineage>
</organism>
<keyword evidence="4 5" id="KW-0408">Iron</keyword>
<dbReference type="InterPro" id="IPR004294">
    <property type="entry name" value="Carotenoid_Oase"/>
</dbReference>
<comment type="caution">
    <text evidence="6">The sequence shown here is derived from an EMBL/GenBank/DDBJ whole genome shotgun (WGS) entry which is preliminary data.</text>
</comment>
<evidence type="ECO:0000256" key="2">
    <source>
        <dbReference type="ARBA" id="ARBA00022723"/>
    </source>
</evidence>
<reference evidence="6 7" key="1">
    <citation type="submission" date="2019-07" db="EMBL/GenBank/DDBJ databases">
        <title>Qingshengfaniella alkalisoli gen. nov., sp. nov., isolated from saline soil.</title>
        <authorList>
            <person name="Xu L."/>
            <person name="Huang X.-X."/>
            <person name="Sun J.-Q."/>
        </authorList>
    </citation>
    <scope>NUCLEOTIDE SEQUENCE [LARGE SCALE GENOMIC DNA]</scope>
    <source>
        <strain evidence="6 7">DSM 27279</strain>
    </source>
</reference>
<dbReference type="Proteomes" id="UP000318405">
    <property type="component" value="Unassembled WGS sequence"/>
</dbReference>
<dbReference type="GO" id="GO:0046872">
    <property type="term" value="F:metal ion binding"/>
    <property type="evidence" value="ECO:0007669"/>
    <property type="project" value="UniProtKB-KW"/>
</dbReference>